<accession>A0ABS8N625</accession>
<gene>
    <name evidence="3" type="ORF">LN736_10315</name>
</gene>
<protein>
    <submittedName>
        <fullName evidence="3">DUF4446 family protein</fullName>
    </submittedName>
</protein>
<dbReference type="InterPro" id="IPR027981">
    <property type="entry name" value="DUF4446"/>
</dbReference>
<evidence type="ECO:0000256" key="2">
    <source>
        <dbReference type="SAM" id="Phobius"/>
    </source>
</evidence>
<keyword evidence="2" id="KW-1133">Transmembrane helix</keyword>
<dbReference type="Proteomes" id="UP001165422">
    <property type="component" value="Unassembled WGS sequence"/>
</dbReference>
<keyword evidence="1" id="KW-0175">Coiled coil</keyword>
<comment type="caution">
    <text evidence="3">The sequence shown here is derived from an EMBL/GenBank/DDBJ whole genome shotgun (WGS) entry which is preliminary data.</text>
</comment>
<keyword evidence="2" id="KW-0812">Transmembrane</keyword>
<reference evidence="3" key="1">
    <citation type="submission" date="2021-11" db="EMBL/GenBank/DDBJ databases">
        <authorList>
            <person name="Qingchun L."/>
            <person name="Dong Z."/>
            <person name="Zongwei Q."/>
            <person name="Jia Z."/>
            <person name="Duotao L."/>
        </authorList>
    </citation>
    <scope>NUCLEOTIDE SEQUENCE</scope>
    <source>
        <strain evidence="3">WLY-B-L2</strain>
    </source>
</reference>
<keyword evidence="4" id="KW-1185">Reference proteome</keyword>
<feature type="coiled-coil region" evidence="1">
    <location>
        <begin position="53"/>
        <end position="87"/>
    </location>
</feature>
<dbReference type="Pfam" id="PF14584">
    <property type="entry name" value="DUF4446"/>
    <property type="match status" value="1"/>
</dbReference>
<evidence type="ECO:0000256" key="1">
    <source>
        <dbReference type="SAM" id="Coils"/>
    </source>
</evidence>
<sequence>MQNIINLINNLQLYIVIGLVVLVIILLIMNVIIFKSLNRLEKRYRKLMRGSNGKNLEELIVKYLDNIDNVKKESDDIKKLYSNLNSKVKNCIQKLSIIRYRAFEDVGSDLSFSIALLDENNDGVIITGIYGRDESTTYAKPIDSGMSRYELSQEEKQVLEECINKRI</sequence>
<feature type="transmembrane region" description="Helical" evidence="2">
    <location>
        <begin position="12"/>
        <end position="34"/>
    </location>
</feature>
<organism evidence="3 4">
    <name type="scientific">Clostridium aromativorans</name>
    <dbReference type="NCBI Taxonomy" id="2836848"/>
    <lineage>
        <taxon>Bacteria</taxon>
        <taxon>Bacillati</taxon>
        <taxon>Bacillota</taxon>
        <taxon>Clostridia</taxon>
        <taxon>Eubacteriales</taxon>
        <taxon>Clostridiaceae</taxon>
        <taxon>Clostridium</taxon>
    </lineage>
</organism>
<evidence type="ECO:0000313" key="4">
    <source>
        <dbReference type="Proteomes" id="UP001165422"/>
    </source>
</evidence>
<name>A0ABS8N625_9CLOT</name>
<dbReference type="RefSeq" id="WP_150358936.1">
    <property type="nucleotide sequence ID" value="NZ_JAJJPB010000012.1"/>
</dbReference>
<evidence type="ECO:0000313" key="3">
    <source>
        <dbReference type="EMBL" id="MCC9295249.1"/>
    </source>
</evidence>
<dbReference type="EMBL" id="JAJJPB010000012">
    <property type="protein sequence ID" value="MCC9295249.1"/>
    <property type="molecule type" value="Genomic_DNA"/>
</dbReference>
<proteinExistence type="predicted"/>
<keyword evidence="2" id="KW-0472">Membrane</keyword>